<dbReference type="CDD" id="cd07505">
    <property type="entry name" value="HAD_BPGM-like"/>
    <property type="match status" value="1"/>
</dbReference>
<evidence type="ECO:0000313" key="3">
    <source>
        <dbReference type="Proteomes" id="UP000237481"/>
    </source>
</evidence>
<dbReference type="InterPro" id="IPR041492">
    <property type="entry name" value="HAD_2"/>
</dbReference>
<dbReference type="AlphaFoldDB" id="A0A2S4L691"/>
<feature type="region of interest" description="Disordered" evidence="1">
    <location>
        <begin position="52"/>
        <end position="79"/>
    </location>
</feature>
<gene>
    <name evidence="2" type="ORF">TPAR_01868</name>
</gene>
<evidence type="ECO:0000313" key="2">
    <source>
        <dbReference type="EMBL" id="POR37937.1"/>
    </source>
</evidence>
<dbReference type="SFLD" id="SFLDG01129">
    <property type="entry name" value="C1.5:_HAD__Beta-PGM__Phosphata"/>
    <property type="match status" value="1"/>
</dbReference>
<sequence length="349" mass="38312">MPYLTEYLPYPRELRYFRGEFGASRVTLLRLLLVICCPLSWLGRGAARRISAKLSPRRQPPHHKRRATTTSSLQAPPSLTAASPRCIVSFSGNSRPISAASTAKMPQITALLFDCDNTLVLSEELAFEACADLINKICAERNLEKRFTGESLIQEFVGQNFRGMLTSLQKEYPIEIAPDDMERYVRMEEDAVIAKLKAALRPCPGVDAQLDALVASDKYLLSVVSSSALRRVRASIEKVGQDKYFPGDVVFSAATSLEKPTSKPDPAIYLHALKKLGKTAQESVAIEDSKSGTLSGTRAGIKVIGYVGPYADDKKAEMDKVLRDAGAVVIMRDWAEFPAALKKIEAGEV</sequence>
<organism evidence="2 3">
    <name type="scientific">Tolypocladium paradoxum</name>
    <dbReference type="NCBI Taxonomy" id="94208"/>
    <lineage>
        <taxon>Eukaryota</taxon>
        <taxon>Fungi</taxon>
        <taxon>Dikarya</taxon>
        <taxon>Ascomycota</taxon>
        <taxon>Pezizomycotina</taxon>
        <taxon>Sordariomycetes</taxon>
        <taxon>Hypocreomycetidae</taxon>
        <taxon>Hypocreales</taxon>
        <taxon>Ophiocordycipitaceae</taxon>
        <taxon>Tolypocladium</taxon>
    </lineage>
</organism>
<dbReference type="InterPro" id="IPR023198">
    <property type="entry name" value="PGP-like_dom2"/>
</dbReference>
<proteinExistence type="predicted"/>
<dbReference type="OrthoDB" id="2107174at2759"/>
<dbReference type="PANTHER" id="PTHR42896:SF2">
    <property type="entry name" value="CBBY-LIKE PROTEIN"/>
    <property type="match status" value="1"/>
</dbReference>
<dbReference type="EMBL" id="PKSG01000189">
    <property type="protein sequence ID" value="POR37937.1"/>
    <property type="molecule type" value="Genomic_DNA"/>
</dbReference>
<comment type="caution">
    <text evidence="2">The sequence shown here is derived from an EMBL/GenBank/DDBJ whole genome shotgun (WGS) entry which is preliminary data.</text>
</comment>
<dbReference type="STRING" id="94208.A0A2S4L691"/>
<dbReference type="Gene3D" id="1.10.150.240">
    <property type="entry name" value="Putative phosphatase, domain 2"/>
    <property type="match status" value="1"/>
</dbReference>
<accession>A0A2S4L691</accession>
<dbReference type="Gene3D" id="3.40.50.1000">
    <property type="entry name" value="HAD superfamily/HAD-like"/>
    <property type="match status" value="1"/>
</dbReference>
<dbReference type="InterPro" id="IPR023214">
    <property type="entry name" value="HAD_sf"/>
</dbReference>
<dbReference type="Proteomes" id="UP000237481">
    <property type="component" value="Unassembled WGS sequence"/>
</dbReference>
<dbReference type="InterPro" id="IPR036412">
    <property type="entry name" value="HAD-like_sf"/>
</dbReference>
<dbReference type="InterPro" id="IPR006439">
    <property type="entry name" value="HAD-SF_hydro_IA"/>
</dbReference>
<reference evidence="2 3" key="1">
    <citation type="submission" date="2018-01" db="EMBL/GenBank/DDBJ databases">
        <title>Harnessing the power of phylogenomics to disentangle the directionality and signatures of interkingdom host jumping in the parasitic fungal genus Tolypocladium.</title>
        <authorList>
            <person name="Quandt C.A."/>
            <person name="Patterson W."/>
            <person name="Spatafora J.W."/>
        </authorList>
    </citation>
    <scope>NUCLEOTIDE SEQUENCE [LARGE SCALE GENOMIC DNA]</scope>
    <source>
        <strain evidence="2 3">NRBC 100945</strain>
    </source>
</reference>
<feature type="compositionally biased region" description="Basic residues" evidence="1">
    <location>
        <begin position="52"/>
        <end position="67"/>
    </location>
</feature>
<dbReference type="Pfam" id="PF13419">
    <property type="entry name" value="HAD_2"/>
    <property type="match status" value="1"/>
</dbReference>
<dbReference type="SFLD" id="SFLDS00003">
    <property type="entry name" value="Haloacid_Dehalogenase"/>
    <property type="match status" value="1"/>
</dbReference>
<dbReference type="SUPFAM" id="SSF56784">
    <property type="entry name" value="HAD-like"/>
    <property type="match status" value="1"/>
</dbReference>
<name>A0A2S4L691_9HYPO</name>
<keyword evidence="3" id="KW-1185">Reference proteome</keyword>
<protein>
    <submittedName>
        <fullName evidence="2">Phosphorylated carbohydrates phosphatase</fullName>
    </submittedName>
</protein>
<feature type="compositionally biased region" description="Polar residues" evidence="1">
    <location>
        <begin position="68"/>
        <end position="79"/>
    </location>
</feature>
<evidence type="ECO:0000256" key="1">
    <source>
        <dbReference type="SAM" id="MobiDB-lite"/>
    </source>
</evidence>
<dbReference type="InterPro" id="IPR044999">
    <property type="entry name" value="CbbY-like"/>
</dbReference>
<dbReference type="GO" id="GO:0016791">
    <property type="term" value="F:phosphatase activity"/>
    <property type="evidence" value="ECO:0007669"/>
    <property type="project" value="UniProtKB-ARBA"/>
</dbReference>
<dbReference type="NCBIfam" id="TIGR01509">
    <property type="entry name" value="HAD-SF-IA-v3"/>
    <property type="match status" value="1"/>
</dbReference>
<dbReference type="PANTHER" id="PTHR42896">
    <property type="entry name" value="XYLULOSE-1,5-BISPHOSPHATE (XUBP) PHOSPHATASE"/>
    <property type="match status" value="1"/>
</dbReference>